<dbReference type="PANTHER" id="PTHR18804">
    <property type="entry name" value="RIBOSOMAL PROTEIN"/>
    <property type="match status" value="1"/>
</dbReference>
<sequence length="92" mass="10749">MKVRSSVKRLCEFCTVVKRRGHIYILCKANPKHKQRQGFSTLVCTIPENTTKRVMPANNWFGQQYSQRWEERKYRFMPCNGGVGLASLLSRP</sequence>
<dbReference type="GO" id="GO:0005840">
    <property type="term" value="C:ribosome"/>
    <property type="evidence" value="ECO:0007669"/>
    <property type="project" value="UniProtKB-KW"/>
</dbReference>
<gene>
    <name evidence="5" type="ORF">KP509_14G071600</name>
</gene>
<dbReference type="OMA" id="RGHIYIL"/>
<dbReference type="HAMAP" id="MF_00251">
    <property type="entry name" value="Ribosomal_bL36"/>
    <property type="match status" value="1"/>
</dbReference>
<evidence type="ECO:0000313" key="6">
    <source>
        <dbReference type="Proteomes" id="UP000825935"/>
    </source>
</evidence>
<keyword evidence="6" id="KW-1185">Reference proteome</keyword>
<dbReference type="Proteomes" id="UP000825935">
    <property type="component" value="Chromosome 14"/>
</dbReference>
<evidence type="ECO:0000256" key="3">
    <source>
        <dbReference type="ARBA" id="ARBA00023274"/>
    </source>
</evidence>
<dbReference type="GO" id="GO:1990904">
    <property type="term" value="C:ribonucleoprotein complex"/>
    <property type="evidence" value="ECO:0007669"/>
    <property type="project" value="UniProtKB-KW"/>
</dbReference>
<proteinExistence type="inferred from homology"/>
<evidence type="ECO:0000256" key="1">
    <source>
        <dbReference type="ARBA" id="ARBA00007645"/>
    </source>
</evidence>
<accession>A0A8T2TE76</accession>
<dbReference type="GO" id="GO:0003735">
    <property type="term" value="F:structural constituent of ribosome"/>
    <property type="evidence" value="ECO:0007669"/>
    <property type="project" value="InterPro"/>
</dbReference>
<comment type="caution">
    <text evidence="5">The sequence shown here is derived from an EMBL/GenBank/DDBJ whole genome shotgun (WGS) entry which is preliminary data.</text>
</comment>
<dbReference type="PANTHER" id="PTHR18804:SF16">
    <property type="entry name" value="RIBOSOMAL PROTEIN"/>
    <property type="match status" value="1"/>
</dbReference>
<dbReference type="GO" id="GO:0006412">
    <property type="term" value="P:translation"/>
    <property type="evidence" value="ECO:0007669"/>
    <property type="project" value="InterPro"/>
</dbReference>
<evidence type="ECO:0000256" key="4">
    <source>
        <dbReference type="RuleBase" id="RU000570"/>
    </source>
</evidence>
<dbReference type="InterPro" id="IPR052010">
    <property type="entry name" value="Ribosomal_LSU_bL36"/>
</dbReference>
<dbReference type="InterPro" id="IPR035977">
    <property type="entry name" value="Ribosomal_bL36_sp"/>
</dbReference>
<dbReference type="OrthoDB" id="10265903at2759"/>
<dbReference type="EMBL" id="CM035419">
    <property type="protein sequence ID" value="KAH7416023.1"/>
    <property type="molecule type" value="Genomic_DNA"/>
</dbReference>
<keyword evidence="3 4" id="KW-0687">Ribonucleoprotein</keyword>
<dbReference type="SUPFAM" id="SSF57840">
    <property type="entry name" value="Ribosomal protein L36"/>
    <property type="match status" value="1"/>
</dbReference>
<evidence type="ECO:0000256" key="2">
    <source>
        <dbReference type="ARBA" id="ARBA00022980"/>
    </source>
</evidence>
<protein>
    <recommendedName>
        <fullName evidence="4">Ribosomal protein</fullName>
    </recommendedName>
</protein>
<dbReference type="InterPro" id="IPR000473">
    <property type="entry name" value="Ribosomal_bL36"/>
</dbReference>
<dbReference type="NCBIfam" id="TIGR01022">
    <property type="entry name" value="rpmJ_bact"/>
    <property type="match status" value="1"/>
</dbReference>
<evidence type="ECO:0000313" key="5">
    <source>
        <dbReference type="EMBL" id="KAH7416023.1"/>
    </source>
</evidence>
<keyword evidence="2 4" id="KW-0689">Ribosomal protein</keyword>
<dbReference type="PROSITE" id="PS00828">
    <property type="entry name" value="RIBOSOMAL_L36"/>
    <property type="match status" value="1"/>
</dbReference>
<comment type="similarity">
    <text evidence="1 4">Belongs to the bacterial ribosomal protein bL36 family.</text>
</comment>
<dbReference type="AlphaFoldDB" id="A0A8T2TE76"/>
<reference evidence="5" key="1">
    <citation type="submission" date="2021-08" db="EMBL/GenBank/DDBJ databases">
        <title>WGS assembly of Ceratopteris richardii.</title>
        <authorList>
            <person name="Marchant D.B."/>
            <person name="Chen G."/>
            <person name="Jenkins J."/>
            <person name="Shu S."/>
            <person name="Leebens-Mack J."/>
            <person name="Grimwood J."/>
            <person name="Schmutz J."/>
            <person name="Soltis P."/>
            <person name="Soltis D."/>
            <person name="Chen Z.-H."/>
        </authorList>
    </citation>
    <scope>NUCLEOTIDE SEQUENCE</scope>
    <source>
        <strain evidence="5">Whitten #5841</strain>
        <tissue evidence="5">Leaf</tissue>
    </source>
</reference>
<organism evidence="5 6">
    <name type="scientific">Ceratopteris richardii</name>
    <name type="common">Triangle waterfern</name>
    <dbReference type="NCBI Taxonomy" id="49495"/>
    <lineage>
        <taxon>Eukaryota</taxon>
        <taxon>Viridiplantae</taxon>
        <taxon>Streptophyta</taxon>
        <taxon>Embryophyta</taxon>
        <taxon>Tracheophyta</taxon>
        <taxon>Polypodiopsida</taxon>
        <taxon>Polypodiidae</taxon>
        <taxon>Polypodiales</taxon>
        <taxon>Pteridineae</taxon>
        <taxon>Pteridaceae</taxon>
        <taxon>Parkerioideae</taxon>
        <taxon>Ceratopteris</taxon>
    </lineage>
</organism>
<dbReference type="Pfam" id="PF00444">
    <property type="entry name" value="Ribosomal_L36"/>
    <property type="match status" value="1"/>
</dbReference>
<name>A0A8T2TE76_CERRI</name>